<proteinExistence type="predicted"/>
<feature type="compositionally biased region" description="Gly residues" evidence="1">
    <location>
        <begin position="115"/>
        <end position="139"/>
    </location>
</feature>
<protein>
    <submittedName>
        <fullName evidence="2">Uncharacterized protein</fullName>
    </submittedName>
</protein>
<feature type="compositionally biased region" description="Basic residues" evidence="1">
    <location>
        <begin position="51"/>
        <end position="72"/>
    </location>
</feature>
<dbReference type="EMBL" id="ML119679">
    <property type="protein sequence ID" value="RPA81457.1"/>
    <property type="molecule type" value="Genomic_DNA"/>
</dbReference>
<evidence type="ECO:0000256" key="1">
    <source>
        <dbReference type="SAM" id="MobiDB-lite"/>
    </source>
</evidence>
<feature type="compositionally biased region" description="Basic residues" evidence="1">
    <location>
        <begin position="102"/>
        <end position="112"/>
    </location>
</feature>
<keyword evidence="3" id="KW-1185">Reference proteome</keyword>
<feature type="region of interest" description="Disordered" evidence="1">
    <location>
        <begin position="1"/>
        <end position="148"/>
    </location>
</feature>
<gene>
    <name evidence="2" type="ORF">BJ508DRAFT_361834</name>
</gene>
<accession>A0A3N4I7J9</accession>
<organism evidence="2 3">
    <name type="scientific">Ascobolus immersus RN42</name>
    <dbReference type="NCBI Taxonomy" id="1160509"/>
    <lineage>
        <taxon>Eukaryota</taxon>
        <taxon>Fungi</taxon>
        <taxon>Dikarya</taxon>
        <taxon>Ascomycota</taxon>
        <taxon>Pezizomycotina</taxon>
        <taxon>Pezizomycetes</taxon>
        <taxon>Pezizales</taxon>
        <taxon>Ascobolaceae</taxon>
        <taxon>Ascobolus</taxon>
    </lineage>
</organism>
<dbReference type="AlphaFoldDB" id="A0A3N4I7J9"/>
<feature type="compositionally biased region" description="Pro residues" evidence="1">
    <location>
        <begin position="86"/>
        <end position="97"/>
    </location>
</feature>
<evidence type="ECO:0000313" key="3">
    <source>
        <dbReference type="Proteomes" id="UP000275078"/>
    </source>
</evidence>
<sequence length="148" mass="15584">PPFTLSLGEVSPNAPPSISHPGIAPSSTLPSPQILPQLHPNNPSNVETRHPPRAPHPLHHRPPPLHRQHRHPPAGGPIFTKLTLHIPPPLPLHPPQEAPTQIKHKRIQRRTIRAGQGGGGGSQGEDFGEGCGLGGCGGEGSEENGEEG</sequence>
<evidence type="ECO:0000313" key="2">
    <source>
        <dbReference type="EMBL" id="RPA81457.1"/>
    </source>
</evidence>
<feature type="non-terminal residue" evidence="2">
    <location>
        <position position="1"/>
    </location>
</feature>
<dbReference type="Proteomes" id="UP000275078">
    <property type="component" value="Unassembled WGS sequence"/>
</dbReference>
<reference evidence="2 3" key="1">
    <citation type="journal article" date="2018" name="Nat. Ecol. Evol.">
        <title>Pezizomycetes genomes reveal the molecular basis of ectomycorrhizal truffle lifestyle.</title>
        <authorList>
            <person name="Murat C."/>
            <person name="Payen T."/>
            <person name="Noel B."/>
            <person name="Kuo A."/>
            <person name="Morin E."/>
            <person name="Chen J."/>
            <person name="Kohler A."/>
            <person name="Krizsan K."/>
            <person name="Balestrini R."/>
            <person name="Da Silva C."/>
            <person name="Montanini B."/>
            <person name="Hainaut M."/>
            <person name="Levati E."/>
            <person name="Barry K.W."/>
            <person name="Belfiori B."/>
            <person name="Cichocki N."/>
            <person name="Clum A."/>
            <person name="Dockter R.B."/>
            <person name="Fauchery L."/>
            <person name="Guy J."/>
            <person name="Iotti M."/>
            <person name="Le Tacon F."/>
            <person name="Lindquist E.A."/>
            <person name="Lipzen A."/>
            <person name="Malagnac F."/>
            <person name="Mello A."/>
            <person name="Molinier V."/>
            <person name="Miyauchi S."/>
            <person name="Poulain J."/>
            <person name="Riccioni C."/>
            <person name="Rubini A."/>
            <person name="Sitrit Y."/>
            <person name="Splivallo R."/>
            <person name="Traeger S."/>
            <person name="Wang M."/>
            <person name="Zifcakova L."/>
            <person name="Wipf D."/>
            <person name="Zambonelli A."/>
            <person name="Paolocci F."/>
            <person name="Nowrousian M."/>
            <person name="Ottonello S."/>
            <person name="Baldrian P."/>
            <person name="Spatafora J.W."/>
            <person name="Henrissat B."/>
            <person name="Nagy L.G."/>
            <person name="Aury J.M."/>
            <person name="Wincker P."/>
            <person name="Grigoriev I.V."/>
            <person name="Bonfante P."/>
            <person name="Martin F.M."/>
        </authorList>
    </citation>
    <scope>NUCLEOTIDE SEQUENCE [LARGE SCALE GENOMIC DNA]</scope>
    <source>
        <strain evidence="2 3">RN42</strain>
    </source>
</reference>
<name>A0A3N4I7J9_ASCIM</name>